<dbReference type="Proteomes" id="UP000663870">
    <property type="component" value="Unassembled WGS sequence"/>
</dbReference>
<dbReference type="Gene3D" id="2.120.10.30">
    <property type="entry name" value="TolB, C-terminal domain"/>
    <property type="match status" value="2"/>
</dbReference>
<keyword evidence="8" id="KW-1185">Reference proteome</keyword>
<evidence type="ECO:0000256" key="1">
    <source>
        <dbReference type="ARBA" id="ARBA00022737"/>
    </source>
</evidence>
<dbReference type="AlphaFoldDB" id="A0A814FFY2"/>
<evidence type="ECO:0000313" key="5">
    <source>
        <dbReference type="EMBL" id="CAF0982334.1"/>
    </source>
</evidence>
<keyword evidence="4" id="KW-1133">Transmembrane helix</keyword>
<keyword evidence="4" id="KW-0812">Transmembrane</keyword>
<dbReference type="CDD" id="cd05819">
    <property type="entry name" value="NHL"/>
    <property type="match status" value="1"/>
</dbReference>
<organism evidence="5 7">
    <name type="scientific">Rotaria sordida</name>
    <dbReference type="NCBI Taxonomy" id="392033"/>
    <lineage>
        <taxon>Eukaryota</taxon>
        <taxon>Metazoa</taxon>
        <taxon>Spiralia</taxon>
        <taxon>Gnathifera</taxon>
        <taxon>Rotifera</taxon>
        <taxon>Eurotatoria</taxon>
        <taxon>Bdelloidea</taxon>
        <taxon>Philodinida</taxon>
        <taxon>Philodinidae</taxon>
        <taxon>Rotaria</taxon>
    </lineage>
</organism>
<evidence type="ECO:0000256" key="2">
    <source>
        <dbReference type="PROSITE-ProRule" id="PRU00504"/>
    </source>
</evidence>
<dbReference type="PANTHER" id="PTHR24104:SF25">
    <property type="entry name" value="PROTEIN LIN-41"/>
    <property type="match status" value="1"/>
</dbReference>
<accession>A0A814FFY2</accession>
<dbReference type="GO" id="GO:0008270">
    <property type="term" value="F:zinc ion binding"/>
    <property type="evidence" value="ECO:0007669"/>
    <property type="project" value="UniProtKB-KW"/>
</dbReference>
<dbReference type="EMBL" id="CAJNOL010000427">
    <property type="protein sequence ID" value="CAF1059682.1"/>
    <property type="molecule type" value="Genomic_DNA"/>
</dbReference>
<feature type="repeat" description="NHL" evidence="2">
    <location>
        <begin position="355"/>
        <end position="399"/>
    </location>
</feature>
<sequence length="553" mass="61658">MTDNHVSRTRSHVEKLSHSHELHEHHCSSSLKQNPRITSVIHISVRPTSSIRIPLDNKDNKSINCKSAIVTTRQNRNSLKESINKKNSIKRSTSATSSVSVTRVHRPSSQFRDKSWKSTDDLNQKVEYANNYETNSTIKHHQSRTVENTIINKTIATNHIKNKKLLGTVEDLTNPVHKYYHLAKKKKIKNGFKYYCQCSRRRVFISLCFPILLSIIIGIIILIILLNKSKVTTITPSPIAILRWNTTGITLFGTTGIRGNTSQQFYSPFGLAFDSLSNLYVGDRYNHRIQKCNIITLTCTTIAGQANAVKGTNMSYLNGPTYVYIDSNDNLYIADSDNYRVQFWSYGASYGKTIAGITGSSGSALNQFSIPYGIALDSNSNTVYISDYNNHRVMKYLSGSSSGTIAAGGNGFGTNNTKLYRPAGLILDSSTNSLIIANFGASNIVRWVLGDNKWTIVQGDPNGLNGNTSTFLDHPTGITYDPMGNLYVADMFNHRIQMYEVGQTNGTTIAGISGKLGNNSTMLYYPVSVILDNQLNLYVSDSFNQRIQKFVRY</sequence>
<dbReference type="InterPro" id="IPR011042">
    <property type="entry name" value="6-blade_b-propeller_TolB-like"/>
</dbReference>
<evidence type="ECO:0008006" key="9">
    <source>
        <dbReference type="Google" id="ProtNLM"/>
    </source>
</evidence>
<evidence type="ECO:0000256" key="4">
    <source>
        <dbReference type="SAM" id="Phobius"/>
    </source>
</evidence>
<evidence type="ECO:0000256" key="3">
    <source>
        <dbReference type="SAM" id="MobiDB-lite"/>
    </source>
</evidence>
<dbReference type="EMBL" id="CAJNOH010000281">
    <property type="protein sequence ID" value="CAF0982334.1"/>
    <property type="molecule type" value="Genomic_DNA"/>
</dbReference>
<reference evidence="5" key="1">
    <citation type="submission" date="2021-02" db="EMBL/GenBank/DDBJ databases">
        <authorList>
            <person name="Nowell W R."/>
        </authorList>
    </citation>
    <scope>NUCLEOTIDE SEQUENCE</scope>
</reference>
<dbReference type="SUPFAM" id="SSF63829">
    <property type="entry name" value="Calcium-dependent phosphotriesterase"/>
    <property type="match status" value="1"/>
</dbReference>
<feature type="repeat" description="NHL" evidence="2">
    <location>
        <begin position="256"/>
        <end position="291"/>
    </location>
</feature>
<comment type="caution">
    <text evidence="5">The sequence shown here is derived from an EMBL/GenBank/DDBJ whole genome shotgun (WGS) entry which is preliminary data.</text>
</comment>
<dbReference type="PROSITE" id="PS51125">
    <property type="entry name" value="NHL"/>
    <property type="match status" value="3"/>
</dbReference>
<dbReference type="Gene3D" id="2.40.10.500">
    <property type="match status" value="1"/>
</dbReference>
<dbReference type="PANTHER" id="PTHR24104">
    <property type="entry name" value="E3 UBIQUITIN-PROTEIN LIGASE NHLRC1-RELATED"/>
    <property type="match status" value="1"/>
</dbReference>
<dbReference type="Proteomes" id="UP000663854">
    <property type="component" value="Unassembled WGS sequence"/>
</dbReference>
<feature type="compositionally biased region" description="Low complexity" evidence="3">
    <location>
        <begin position="91"/>
        <end position="102"/>
    </location>
</feature>
<evidence type="ECO:0000313" key="8">
    <source>
        <dbReference type="Proteomes" id="UP000663870"/>
    </source>
</evidence>
<dbReference type="Pfam" id="PF01436">
    <property type="entry name" value="NHL"/>
    <property type="match status" value="3"/>
</dbReference>
<gene>
    <name evidence="6" type="ORF">JXQ802_LOCUS17101</name>
    <name evidence="5" type="ORF">PYM288_LOCUS13682</name>
</gene>
<keyword evidence="1" id="KW-0677">Repeat</keyword>
<protein>
    <recommendedName>
        <fullName evidence="9">NHL repeat-containing protein</fullName>
    </recommendedName>
</protein>
<feature type="region of interest" description="Disordered" evidence="3">
    <location>
        <begin position="1"/>
        <end position="33"/>
    </location>
</feature>
<evidence type="ECO:0000313" key="6">
    <source>
        <dbReference type="EMBL" id="CAF1059682.1"/>
    </source>
</evidence>
<proteinExistence type="predicted"/>
<name>A0A814FFY2_9BILA</name>
<keyword evidence="4" id="KW-0472">Membrane</keyword>
<feature type="transmembrane region" description="Helical" evidence="4">
    <location>
        <begin position="203"/>
        <end position="226"/>
    </location>
</feature>
<evidence type="ECO:0000313" key="7">
    <source>
        <dbReference type="Proteomes" id="UP000663854"/>
    </source>
</evidence>
<feature type="repeat" description="NHL" evidence="2">
    <location>
        <begin position="472"/>
        <end position="502"/>
    </location>
</feature>
<dbReference type="InterPro" id="IPR050952">
    <property type="entry name" value="TRIM-NHL_E3_ligases"/>
</dbReference>
<feature type="region of interest" description="Disordered" evidence="3">
    <location>
        <begin position="83"/>
        <end position="116"/>
    </location>
</feature>
<dbReference type="SUPFAM" id="SSF101898">
    <property type="entry name" value="NHL repeat"/>
    <property type="match status" value="1"/>
</dbReference>
<dbReference type="InterPro" id="IPR001258">
    <property type="entry name" value="NHL_repeat"/>
</dbReference>
<feature type="compositionally biased region" description="Basic and acidic residues" evidence="3">
    <location>
        <begin position="11"/>
        <end position="27"/>
    </location>
</feature>